<dbReference type="VEuPathDB" id="CryptoDB:Chro.60537"/>
<dbReference type="GO" id="GO:0006488">
    <property type="term" value="P:dolichol-linked oligosaccharide biosynthetic process"/>
    <property type="evidence" value="ECO:0007669"/>
    <property type="project" value="InterPro"/>
</dbReference>
<evidence type="ECO:0000256" key="5">
    <source>
        <dbReference type="ARBA" id="ARBA00022824"/>
    </source>
</evidence>
<evidence type="ECO:0000256" key="4">
    <source>
        <dbReference type="ARBA" id="ARBA00022692"/>
    </source>
</evidence>
<dbReference type="AlphaFoldDB" id="A0A0S4THJ5"/>
<feature type="transmembrane region" description="Helical" evidence="9">
    <location>
        <begin position="50"/>
        <end position="67"/>
    </location>
</feature>
<dbReference type="VEuPathDB" id="CryptoDB:GY17_00000489"/>
<evidence type="ECO:0000313" key="10">
    <source>
        <dbReference type="EMBL" id="CUV06894.1"/>
    </source>
</evidence>
<evidence type="ECO:0000256" key="8">
    <source>
        <dbReference type="ARBA" id="ARBA00045912"/>
    </source>
</evidence>
<sequence length="557" mass="62672">MKLGGIPLKEVLFQRCDSALLGAFLFVAGSVVSKLSSFVLNIYLAKKIDPELFGIGFVSIALITNLSQSLNKKCFRRVALSEPIGSVTEESLRRANIQSSINICWLSIVSTCILSLILSLIWIAHPPSSIILDRGLVRQFNISVILTGFSSIVESISEPLIFNLIRKEQVFLRSVIEILSGTSKSILLMSIVMFKSSNLDILYYSIGQFIYSLIFLSSTLFACFKTFGQTKEIILLPRSLGSSSKFQFFLENHKSILKQQILVSIQSTVLQETDKILVLHLFSAKEWSDYGVISNLANIITRVLLAPIEEISAERFKEVKLETNHNKSLSHLQTNLAPLRELLFFSTSIGFIAICFGPPISKSLISILFGPKWVRPENIQLFSANIYTLGILSIHGILETFMLSLGDNHQISAYRRFSIAMYCMHVTFMLVFRSGGCMALLISNGLVMLLQVFYYLSFIFSLINPVLPNQEPRKIFHSFLNLLVEKGSRRIYFAFLFGGLIQRCLIHQIRAYSELKKLIRNDFGELLVSSLIALCSLIISIPSILQILKKSHTDKHK</sequence>
<dbReference type="EMBL" id="LN877952">
    <property type="protein sequence ID" value="CUV06894.1"/>
    <property type="molecule type" value="Genomic_DNA"/>
</dbReference>
<comment type="pathway">
    <text evidence="2">Protein modification; protein glycosylation.</text>
</comment>
<dbReference type="GO" id="GO:0005789">
    <property type="term" value="C:endoplasmic reticulum membrane"/>
    <property type="evidence" value="ECO:0007669"/>
    <property type="project" value="UniProtKB-SubCell"/>
</dbReference>
<dbReference type="PANTHER" id="PTHR13117">
    <property type="entry name" value="ENDOPLASMIC RETICULUM MULTISPAN TRANSMEMBRANE PROTEIN-RELATED"/>
    <property type="match status" value="1"/>
</dbReference>
<keyword evidence="4 9" id="KW-0812">Transmembrane</keyword>
<evidence type="ECO:0000256" key="1">
    <source>
        <dbReference type="ARBA" id="ARBA00004477"/>
    </source>
</evidence>
<feature type="transmembrane region" description="Helical" evidence="9">
    <location>
        <begin position="20"/>
        <end position="44"/>
    </location>
</feature>
<organism evidence="10">
    <name type="scientific">Cryptosporidium hominis</name>
    <dbReference type="NCBI Taxonomy" id="237895"/>
    <lineage>
        <taxon>Eukaryota</taxon>
        <taxon>Sar</taxon>
        <taxon>Alveolata</taxon>
        <taxon>Apicomplexa</taxon>
        <taxon>Conoidasida</taxon>
        <taxon>Coccidia</taxon>
        <taxon>Eucoccidiorida</taxon>
        <taxon>Eimeriorina</taxon>
        <taxon>Cryptosporidiidae</taxon>
        <taxon>Cryptosporidium</taxon>
    </lineage>
</organism>
<feature type="transmembrane region" description="Helical" evidence="9">
    <location>
        <begin position="174"/>
        <end position="195"/>
    </location>
</feature>
<name>A0A0S4THJ5_CRYHO</name>
<accession>A0A0S4THJ5</accession>
<feature type="transmembrane region" description="Helical" evidence="9">
    <location>
        <begin position="491"/>
        <end position="509"/>
    </location>
</feature>
<dbReference type="VEuPathDB" id="CryptoDB:ChTU502y2012_382g0110"/>
<comment type="function">
    <text evidence="8 9">Intramembrane glycolipid transporter that operates in the biosynthetic pathway of dolichol-linked oligosaccharides, the glycan precursors employed in protein asparagine (N)-glycosylation. The sequential addition of sugars to dolichol pyrophosphate produces dolichol-linked oligosaccharides containing fourteen sugars, including two GlcNAcs, nine mannoses and three glucoses. Once assembled, the oligosaccharide is transferred from the lipid to nascent proteins by oligosaccharyltransferases. The assembly of dolichol-linked oligosaccharides begins on the cytosolic side of the endoplasmic reticulum membrane and finishes in its lumen. RFT1 could mediate the translocation of the cytosolically oriented intermediate DolPP-GlcNAc2Man5, produced by ALG11, into the ER lumen where dolichol-linked oligosaccharides assembly continues. However, the intramembrane lipid transporter activity could not be confirmed in vitro.</text>
</comment>
<dbReference type="VEuPathDB" id="CryptoDB:CHUDEA6_4680"/>
<proteinExistence type="inferred from homology"/>
<evidence type="ECO:0000256" key="6">
    <source>
        <dbReference type="ARBA" id="ARBA00022989"/>
    </source>
</evidence>
<feature type="transmembrane region" description="Helical" evidence="9">
    <location>
        <begin position="419"/>
        <end position="442"/>
    </location>
</feature>
<feature type="transmembrane region" description="Helical" evidence="9">
    <location>
        <begin position="448"/>
        <end position="467"/>
    </location>
</feature>
<evidence type="ECO:0000256" key="2">
    <source>
        <dbReference type="ARBA" id="ARBA00004922"/>
    </source>
</evidence>
<feature type="transmembrane region" description="Helical" evidence="9">
    <location>
        <begin position="103"/>
        <end position="124"/>
    </location>
</feature>
<dbReference type="GO" id="GO:0034203">
    <property type="term" value="P:glycolipid translocation"/>
    <property type="evidence" value="ECO:0007669"/>
    <property type="project" value="TreeGrafter"/>
</dbReference>
<feature type="transmembrane region" description="Helical" evidence="9">
    <location>
        <begin position="136"/>
        <end position="153"/>
    </location>
</feature>
<evidence type="ECO:0000256" key="3">
    <source>
        <dbReference type="ARBA" id="ARBA00010288"/>
    </source>
</evidence>
<dbReference type="Pfam" id="PF04506">
    <property type="entry name" value="Rft-1"/>
    <property type="match status" value="1"/>
</dbReference>
<feature type="transmembrane region" description="Helical" evidence="9">
    <location>
        <begin position="201"/>
        <end position="224"/>
    </location>
</feature>
<keyword evidence="5" id="KW-0256">Endoplasmic reticulum</keyword>
<dbReference type="Proteomes" id="UP000199752">
    <property type="component" value="Chromosome 6"/>
</dbReference>
<comment type="subcellular location">
    <subcellularLocation>
        <location evidence="1 9">Endoplasmic reticulum membrane</location>
        <topology evidence="1 9">Multi-pass membrane protein</topology>
    </subcellularLocation>
</comment>
<protein>
    <recommendedName>
        <fullName evidence="9">Protein RFT1 homolog</fullName>
    </recommendedName>
</protein>
<feature type="transmembrane region" description="Helical" evidence="9">
    <location>
        <begin position="381"/>
        <end position="398"/>
    </location>
</feature>
<evidence type="ECO:0000256" key="9">
    <source>
        <dbReference type="RuleBase" id="RU365067"/>
    </source>
</evidence>
<dbReference type="PANTHER" id="PTHR13117:SF5">
    <property type="entry name" value="PROTEIN RFT1 HOMOLOG"/>
    <property type="match status" value="1"/>
</dbReference>
<gene>
    <name evidence="10" type="ORF">CHUDEA6_4680</name>
</gene>
<reference evidence="10" key="1">
    <citation type="submission" date="2015-08" db="EMBL/GenBank/DDBJ databases">
        <authorList>
            <person name="Babu N.S."/>
            <person name="Beckwith C.J."/>
            <person name="Beseler K.G."/>
            <person name="Brison A."/>
            <person name="Carone J.V."/>
            <person name="Caskin T.P."/>
            <person name="Diamond M."/>
            <person name="Durham M.E."/>
            <person name="Foxe J.M."/>
            <person name="Go M."/>
            <person name="Henderson B.A."/>
            <person name="Jones I.B."/>
            <person name="McGettigan J.A."/>
            <person name="Micheletti S.J."/>
            <person name="Nasrallah M.E."/>
            <person name="Ortiz D."/>
            <person name="Piller C.R."/>
            <person name="Privatt S.R."/>
            <person name="Schneider S.L."/>
            <person name="Sharp S."/>
            <person name="Smith T.C."/>
            <person name="Stanton J.D."/>
            <person name="Ullery H.E."/>
            <person name="Wilson R.J."/>
            <person name="Serrano M.G."/>
            <person name="Buck G."/>
            <person name="Lee V."/>
            <person name="Wang Y."/>
            <person name="Carvalho R."/>
            <person name="Voegtly L."/>
            <person name="Shi R."/>
            <person name="Duckworth R."/>
            <person name="Johnson A."/>
            <person name="Loviza R."/>
            <person name="Walstead R."/>
            <person name="Shah Z."/>
            <person name="Kiflezghi M."/>
            <person name="Wade K."/>
            <person name="Ball S.L."/>
            <person name="Bradley K.W."/>
            <person name="Asai D.J."/>
            <person name="Bowman C.A."/>
            <person name="Russell D.A."/>
            <person name="Pope W.H."/>
            <person name="Jacobs-Sera D."/>
            <person name="Hendrix R.W."/>
            <person name="Hatfull G.F."/>
        </authorList>
    </citation>
    <scope>NUCLEOTIDE SEQUENCE [LARGE SCALE GENOMIC DNA]</scope>
</reference>
<dbReference type="InterPro" id="IPR007594">
    <property type="entry name" value="RFT1"/>
</dbReference>
<evidence type="ECO:0000256" key="7">
    <source>
        <dbReference type="ARBA" id="ARBA00023136"/>
    </source>
</evidence>
<keyword evidence="7 9" id="KW-0472">Membrane</keyword>
<dbReference type="OrthoDB" id="341456at2759"/>
<comment type="similarity">
    <text evidence="3 9">Belongs to the RFT1 family.</text>
</comment>
<keyword evidence="6 9" id="KW-1133">Transmembrane helix</keyword>
<feature type="transmembrane region" description="Helical" evidence="9">
    <location>
        <begin position="529"/>
        <end position="548"/>
    </location>
</feature>